<proteinExistence type="predicted"/>
<dbReference type="Pfam" id="PF00534">
    <property type="entry name" value="Glycos_transf_1"/>
    <property type="match status" value="1"/>
</dbReference>
<comment type="caution">
    <text evidence="4">The sequence shown here is derived from an EMBL/GenBank/DDBJ whole genome shotgun (WGS) entry which is preliminary data.</text>
</comment>
<dbReference type="InterPro" id="IPR001296">
    <property type="entry name" value="Glyco_trans_1"/>
</dbReference>
<accession>A0ABW8GJD5</accession>
<feature type="domain" description="Glycosyl transferase family 1" evidence="2">
    <location>
        <begin position="211"/>
        <end position="379"/>
    </location>
</feature>
<dbReference type="PANTHER" id="PTHR46401:SF2">
    <property type="entry name" value="GLYCOSYLTRANSFERASE WBBK-RELATED"/>
    <property type="match status" value="1"/>
</dbReference>
<sequence length="412" mass="46414">MNILFIHQNFPGQFRHIAQSLIDEGKHQVLSLCEAHAPGMQGVQRMEYIPARSGTPGVHPYLAPVEEHVIRGQSVARALLHLKEKGYQPDIIVAHMGWGEAIYPKDIYPDVRLVTFFEFFYQPHGADAGFDPEYPLTLDDLLRIRTKNITNLLSLHAADMGISPTAWQRSLYPAEYQGKICLIHEGIHTEAAQPDPTAWVQLGSGLKLTRKDEVITYVSRNLEPYRGFHVFMRALPEILKRRPHCHILIVGGDEVSYGRKLPAGETYRARLLQEVQGLDMNRVHFLGKLPYQQYLRVLQVSSAHIYLTVPFVLSWSMLEAMSAGCLVIGSRTAPVEEVIEHGENGLLVDFFSATELADAIDQVYASPNQLQEIRDAARQTILARYPLAQGIQAYRQLFNTLLPTASEDLTQS</sequence>
<gene>
    <name evidence="4" type="ORF">ACIKP9_04510</name>
</gene>
<keyword evidence="5" id="KW-1185">Reference proteome</keyword>
<dbReference type="RefSeq" id="WP_400879848.1">
    <property type="nucleotide sequence ID" value="NZ_JBIWXY010000001.1"/>
</dbReference>
<dbReference type="CDD" id="cd03818">
    <property type="entry name" value="GT4_ExpC-like"/>
    <property type="match status" value="1"/>
</dbReference>
<dbReference type="SUPFAM" id="SSF53756">
    <property type="entry name" value="UDP-Glycosyltransferase/glycogen phosphorylase"/>
    <property type="match status" value="1"/>
</dbReference>
<protein>
    <submittedName>
        <fullName evidence="4">Glycosyltransferase family 4 protein</fullName>
    </submittedName>
</protein>
<dbReference type="EMBL" id="JBIWXY010000001">
    <property type="protein sequence ID" value="MFJ5445483.1"/>
    <property type="molecule type" value="Genomic_DNA"/>
</dbReference>
<dbReference type="Gene3D" id="3.40.50.2000">
    <property type="entry name" value="Glycogen Phosphorylase B"/>
    <property type="match status" value="1"/>
</dbReference>
<dbReference type="InterPro" id="IPR022623">
    <property type="entry name" value="Glyco_trans_4"/>
</dbReference>
<evidence type="ECO:0000256" key="1">
    <source>
        <dbReference type="ARBA" id="ARBA00022679"/>
    </source>
</evidence>
<evidence type="ECO:0000259" key="2">
    <source>
        <dbReference type="Pfam" id="PF00534"/>
    </source>
</evidence>
<evidence type="ECO:0000259" key="3">
    <source>
        <dbReference type="Pfam" id="PF12000"/>
    </source>
</evidence>
<dbReference type="Proteomes" id="UP001617669">
    <property type="component" value="Unassembled WGS sequence"/>
</dbReference>
<evidence type="ECO:0000313" key="4">
    <source>
        <dbReference type="EMBL" id="MFJ5445483.1"/>
    </source>
</evidence>
<reference evidence="4 5" key="1">
    <citation type="submission" date="2024-11" db="EMBL/GenBank/DDBJ databases">
        <authorList>
            <person name="Kaparullina E.N."/>
            <person name="Delegan Y.A."/>
            <person name="Doronina N.V."/>
        </authorList>
    </citation>
    <scope>NUCLEOTIDE SEQUENCE [LARGE SCALE GENOMIC DNA]</scope>
    <source>
        <strain evidence="4 5">7sh_L</strain>
    </source>
</reference>
<name>A0ABW8GJD5_9PROT</name>
<keyword evidence="1" id="KW-0808">Transferase</keyword>
<evidence type="ECO:0000313" key="5">
    <source>
        <dbReference type="Proteomes" id="UP001617669"/>
    </source>
</evidence>
<organism evidence="4 5">
    <name type="scientific">Methylobacillus methanolivorans</name>
    <dbReference type="NCBI Taxonomy" id="1848927"/>
    <lineage>
        <taxon>Bacteria</taxon>
        <taxon>Pseudomonadati</taxon>
        <taxon>Pseudomonadota</taxon>
        <taxon>Betaproteobacteria</taxon>
        <taxon>Nitrosomonadales</taxon>
        <taxon>Methylophilaceae</taxon>
        <taxon>Methylobacillus</taxon>
    </lineage>
</organism>
<dbReference type="PANTHER" id="PTHR46401">
    <property type="entry name" value="GLYCOSYLTRANSFERASE WBBK-RELATED"/>
    <property type="match status" value="1"/>
</dbReference>
<feature type="domain" description="Glycosyl transferase family 4" evidence="3">
    <location>
        <begin position="26"/>
        <end position="191"/>
    </location>
</feature>
<dbReference type="Pfam" id="PF12000">
    <property type="entry name" value="Glyco_trans_4_3"/>
    <property type="match status" value="1"/>
</dbReference>